<evidence type="ECO:0000313" key="2">
    <source>
        <dbReference type="Proteomes" id="UP000663760"/>
    </source>
</evidence>
<dbReference type="Proteomes" id="UP000663760">
    <property type="component" value="Chromosome 1"/>
</dbReference>
<accession>A0A7I8K1B1</accession>
<proteinExistence type="predicted"/>
<name>A0A7I8K1B1_SPIIN</name>
<evidence type="ECO:0000313" key="1">
    <source>
        <dbReference type="EMBL" id="CAA7389580.1"/>
    </source>
</evidence>
<sequence length="46" mass="5102">MQELTNVVADVLSRQGAIVEITTLLVSVENLLDEIRVAYNTDLTIK</sequence>
<protein>
    <submittedName>
        <fullName evidence="1">Uncharacterized protein</fullName>
    </submittedName>
</protein>
<organism evidence="1 2">
    <name type="scientific">Spirodela intermedia</name>
    <name type="common">Intermediate duckweed</name>
    <dbReference type="NCBI Taxonomy" id="51605"/>
    <lineage>
        <taxon>Eukaryota</taxon>
        <taxon>Viridiplantae</taxon>
        <taxon>Streptophyta</taxon>
        <taxon>Embryophyta</taxon>
        <taxon>Tracheophyta</taxon>
        <taxon>Spermatophyta</taxon>
        <taxon>Magnoliopsida</taxon>
        <taxon>Liliopsida</taxon>
        <taxon>Araceae</taxon>
        <taxon>Lemnoideae</taxon>
        <taxon>Spirodela</taxon>
    </lineage>
</organism>
<keyword evidence="2" id="KW-1185">Reference proteome</keyword>
<dbReference type="OrthoDB" id="1938712at2759"/>
<reference evidence="1" key="1">
    <citation type="submission" date="2020-02" db="EMBL/GenBank/DDBJ databases">
        <authorList>
            <person name="Scholz U."/>
            <person name="Mascher M."/>
            <person name="Fiebig A."/>
        </authorList>
    </citation>
    <scope>NUCLEOTIDE SEQUENCE</scope>
</reference>
<gene>
    <name evidence="1" type="ORF">SI8410_01001602</name>
</gene>
<dbReference type="EMBL" id="LR746264">
    <property type="protein sequence ID" value="CAA7389580.1"/>
    <property type="molecule type" value="Genomic_DNA"/>
</dbReference>
<dbReference type="AlphaFoldDB" id="A0A7I8K1B1"/>